<sequence>MQRRAIIIWNFAPYALFFSFGFAGVFLEYYFGKTYSLITTNLMWSYFVLPLLLCGLNLSQLKEKKLPARILLGVGSGLLFLVVGYLFMMLFVKARIELGLGI</sequence>
<feature type="transmembrane region" description="Helical" evidence="1">
    <location>
        <begin position="70"/>
        <end position="92"/>
    </location>
</feature>
<keyword evidence="1" id="KW-1133">Transmembrane helix</keyword>
<name>D0KW19_HALNC</name>
<keyword evidence="1" id="KW-0812">Transmembrane</keyword>
<feature type="transmembrane region" description="Helical" evidence="1">
    <location>
        <begin position="37"/>
        <end position="58"/>
    </location>
</feature>
<dbReference type="Proteomes" id="UP000009102">
    <property type="component" value="Chromosome"/>
</dbReference>
<dbReference type="HOGENOM" id="CLU_2273439_0_0_6"/>
<dbReference type="EMBL" id="CP001801">
    <property type="protein sequence ID" value="ACX96922.1"/>
    <property type="molecule type" value="Genomic_DNA"/>
</dbReference>
<gene>
    <name evidence="2" type="ordered locus">Hneap_2105</name>
</gene>
<keyword evidence="3" id="KW-1185">Reference proteome</keyword>
<accession>D0KW19</accession>
<protein>
    <submittedName>
        <fullName evidence="2">Uncharacterized protein</fullName>
    </submittedName>
</protein>
<dbReference type="KEGG" id="hna:Hneap_2105"/>
<reference evidence="2 3" key="1">
    <citation type="submission" date="2009-10" db="EMBL/GenBank/DDBJ databases">
        <title>Complete sequence of Halothiobacillus neapolitanus c2.</title>
        <authorList>
            <consortium name="US DOE Joint Genome Institute"/>
            <person name="Lucas S."/>
            <person name="Copeland A."/>
            <person name="Lapidus A."/>
            <person name="Glavina del Rio T."/>
            <person name="Tice H."/>
            <person name="Bruce D."/>
            <person name="Goodwin L."/>
            <person name="Pitluck S."/>
            <person name="Davenport K."/>
            <person name="Brettin T."/>
            <person name="Detter J.C."/>
            <person name="Han C."/>
            <person name="Tapia R."/>
            <person name="Larimer F."/>
            <person name="Land M."/>
            <person name="Hauser L."/>
            <person name="Kyrpides N."/>
            <person name="Mikhailova N."/>
            <person name="Kerfeld C."/>
            <person name="Cannon G."/>
            <person name="Heinhort S."/>
        </authorList>
    </citation>
    <scope>NUCLEOTIDE SEQUENCE [LARGE SCALE GENOMIC DNA]</scope>
    <source>
        <strain evidence="3">ATCC 23641 / c2</strain>
    </source>
</reference>
<organism evidence="2 3">
    <name type="scientific">Halothiobacillus neapolitanus (strain ATCC 23641 / DSM 15147 / CIP 104769 / NCIMB 8539 / c2)</name>
    <name type="common">Thiobacillus neapolitanus</name>
    <dbReference type="NCBI Taxonomy" id="555778"/>
    <lineage>
        <taxon>Bacteria</taxon>
        <taxon>Pseudomonadati</taxon>
        <taxon>Pseudomonadota</taxon>
        <taxon>Gammaproteobacteria</taxon>
        <taxon>Chromatiales</taxon>
        <taxon>Halothiobacillaceae</taxon>
        <taxon>Halothiobacillus</taxon>
    </lineage>
</organism>
<keyword evidence="1" id="KW-0472">Membrane</keyword>
<feature type="transmembrane region" description="Helical" evidence="1">
    <location>
        <begin position="7"/>
        <end position="31"/>
    </location>
</feature>
<proteinExistence type="predicted"/>
<evidence type="ECO:0000256" key="1">
    <source>
        <dbReference type="SAM" id="Phobius"/>
    </source>
</evidence>
<evidence type="ECO:0000313" key="2">
    <source>
        <dbReference type="EMBL" id="ACX96922.1"/>
    </source>
</evidence>
<dbReference type="AlphaFoldDB" id="D0KW19"/>
<evidence type="ECO:0000313" key="3">
    <source>
        <dbReference type="Proteomes" id="UP000009102"/>
    </source>
</evidence>